<dbReference type="InterPro" id="IPR001223">
    <property type="entry name" value="Glyco_hydro18_cat"/>
</dbReference>
<dbReference type="SUPFAM" id="SSF54106">
    <property type="entry name" value="LysM domain"/>
    <property type="match status" value="2"/>
</dbReference>
<feature type="domain" description="LysM" evidence="2">
    <location>
        <begin position="51"/>
        <end position="96"/>
    </location>
</feature>
<dbReference type="CDD" id="cd00118">
    <property type="entry name" value="LysM"/>
    <property type="match status" value="2"/>
</dbReference>
<dbReference type="GO" id="GO:0008061">
    <property type="term" value="F:chitin binding"/>
    <property type="evidence" value="ECO:0007669"/>
    <property type="project" value="InterPro"/>
</dbReference>
<dbReference type="Gene3D" id="3.10.50.10">
    <property type="match status" value="1"/>
</dbReference>
<dbReference type="KEGG" id="anr:Ana3638_04765"/>
<evidence type="ECO:0000259" key="3">
    <source>
        <dbReference type="PROSITE" id="PS51910"/>
    </source>
</evidence>
<dbReference type="SUPFAM" id="SSF51445">
    <property type="entry name" value="(Trans)glycosidases"/>
    <property type="match status" value="1"/>
</dbReference>
<dbReference type="PANTHER" id="PTHR46066">
    <property type="entry name" value="CHITINASE DOMAIN-CONTAINING PROTEIN 1 FAMILY MEMBER"/>
    <property type="match status" value="1"/>
</dbReference>
<keyword evidence="1" id="KW-0326">Glycosidase</keyword>
<dbReference type="PROSITE" id="PS51910">
    <property type="entry name" value="GH18_2"/>
    <property type="match status" value="1"/>
</dbReference>
<sequence>MTIHVVQPGETINSISDLYNIPAARLIQENGIDNPDNLAIGQTIVIVYPESVYTVQEGDTLASIAEKNGISVMELLRNNPYLSDREFIYPGETLVIRYQTNKIRTIATSGYTFHYINRDILRKTLPFLTYLTIFNHRVTFEGEIIEVEDSELIQMAKEFGVAPMMFVSSFTEEGVSSSEVAYNILKNPDAVQRLLDNLVRLLDSKGYYGVNLYIEYINLENIDRIAEYLSQIADILHSRGYRVLVTVTPNAIIEGPVVKFEKIDYSKLAVSVDAILFTTYEWGMTYGFPSSLVPVNILRDLLNYTVSIVPPEKMFLGLIPIGYDWQLPYVPGVSGANAITSDGAVRIAADLGIPIQFNEPAQASYFYYFQNEQDLHIIWFKDARSFNTIVGLIPEYGLQGLSIWTIMNFEPQLWFVINTQYEIEKVLNI</sequence>
<dbReference type="InterPro" id="IPR018392">
    <property type="entry name" value="LysM"/>
</dbReference>
<evidence type="ECO:0000259" key="2">
    <source>
        <dbReference type="PROSITE" id="PS51782"/>
    </source>
</evidence>
<dbReference type="GO" id="GO:0070492">
    <property type="term" value="F:oligosaccharide binding"/>
    <property type="evidence" value="ECO:0007669"/>
    <property type="project" value="TreeGrafter"/>
</dbReference>
<protein>
    <submittedName>
        <fullName evidence="4">LysM peptidoglycan-binding domain-containing protein</fullName>
    </submittedName>
</protein>
<evidence type="ECO:0000313" key="4">
    <source>
        <dbReference type="EMBL" id="QHQ63637.1"/>
    </source>
</evidence>
<dbReference type="InterPro" id="IPR029070">
    <property type="entry name" value="Chitinase_insertion_sf"/>
</dbReference>
<dbReference type="AlphaFoldDB" id="A0A6P1TTC0"/>
<organism evidence="4 5">
    <name type="scientific">Anaerocolumna sedimenticola</name>
    <dbReference type="NCBI Taxonomy" id="2696063"/>
    <lineage>
        <taxon>Bacteria</taxon>
        <taxon>Bacillati</taxon>
        <taxon>Bacillota</taxon>
        <taxon>Clostridia</taxon>
        <taxon>Lachnospirales</taxon>
        <taxon>Lachnospiraceae</taxon>
        <taxon>Anaerocolumna</taxon>
    </lineage>
</organism>
<gene>
    <name evidence="4" type="ORF">Ana3638_04765</name>
</gene>
<dbReference type="SMART" id="SM00257">
    <property type="entry name" value="LysM"/>
    <property type="match status" value="2"/>
</dbReference>
<dbReference type="GO" id="GO:0016798">
    <property type="term" value="F:hydrolase activity, acting on glycosyl bonds"/>
    <property type="evidence" value="ECO:0007669"/>
    <property type="project" value="UniProtKB-KW"/>
</dbReference>
<dbReference type="Pfam" id="PF01476">
    <property type="entry name" value="LysM"/>
    <property type="match status" value="2"/>
</dbReference>
<dbReference type="GO" id="GO:0012505">
    <property type="term" value="C:endomembrane system"/>
    <property type="evidence" value="ECO:0007669"/>
    <property type="project" value="TreeGrafter"/>
</dbReference>
<dbReference type="InterPro" id="IPR036779">
    <property type="entry name" value="LysM_dom_sf"/>
</dbReference>
<proteinExistence type="predicted"/>
<dbReference type="SMART" id="SM00636">
    <property type="entry name" value="Glyco_18"/>
    <property type="match status" value="1"/>
</dbReference>
<dbReference type="PANTHER" id="PTHR46066:SF2">
    <property type="entry name" value="CHITINASE DOMAIN-CONTAINING PROTEIN 1"/>
    <property type="match status" value="1"/>
</dbReference>
<dbReference type="PROSITE" id="PS51782">
    <property type="entry name" value="LYSM"/>
    <property type="match status" value="2"/>
</dbReference>
<feature type="domain" description="GH18" evidence="3">
    <location>
        <begin position="93"/>
        <end position="429"/>
    </location>
</feature>
<feature type="domain" description="LysM" evidence="2">
    <location>
        <begin position="2"/>
        <end position="46"/>
    </location>
</feature>
<dbReference type="InterPro" id="IPR017853">
    <property type="entry name" value="GH"/>
</dbReference>
<dbReference type="Proteomes" id="UP000464314">
    <property type="component" value="Chromosome"/>
</dbReference>
<dbReference type="GO" id="GO:0005975">
    <property type="term" value="P:carbohydrate metabolic process"/>
    <property type="evidence" value="ECO:0007669"/>
    <property type="project" value="InterPro"/>
</dbReference>
<name>A0A6P1TTC0_9FIRM</name>
<evidence type="ECO:0000313" key="5">
    <source>
        <dbReference type="Proteomes" id="UP000464314"/>
    </source>
</evidence>
<dbReference type="Pfam" id="PF00704">
    <property type="entry name" value="Glyco_hydro_18"/>
    <property type="match status" value="1"/>
</dbReference>
<dbReference type="InterPro" id="IPR011583">
    <property type="entry name" value="Chitinase_II/V-like_cat"/>
</dbReference>
<dbReference type="Gene3D" id="3.20.20.80">
    <property type="entry name" value="Glycosidases"/>
    <property type="match status" value="1"/>
</dbReference>
<evidence type="ECO:0000256" key="1">
    <source>
        <dbReference type="ARBA" id="ARBA00023295"/>
    </source>
</evidence>
<keyword evidence="1" id="KW-0378">Hydrolase</keyword>
<reference evidence="4 5" key="1">
    <citation type="submission" date="2020-01" db="EMBL/GenBank/DDBJ databases">
        <title>Genome analysis of Anaerocolumna sp. CBA3638.</title>
        <authorList>
            <person name="Kim J."/>
            <person name="Roh S.W."/>
        </authorList>
    </citation>
    <scope>NUCLEOTIDE SEQUENCE [LARGE SCALE GENOMIC DNA]</scope>
    <source>
        <strain evidence="4 5">CBA3638</strain>
    </source>
</reference>
<dbReference type="EMBL" id="CP048000">
    <property type="protein sequence ID" value="QHQ63637.1"/>
    <property type="molecule type" value="Genomic_DNA"/>
</dbReference>
<keyword evidence="5" id="KW-1185">Reference proteome</keyword>
<dbReference type="Gene3D" id="3.10.350.10">
    <property type="entry name" value="LysM domain"/>
    <property type="match status" value="2"/>
</dbReference>
<accession>A0A6P1TTC0</accession>